<dbReference type="SUPFAM" id="SSF55856">
    <property type="entry name" value="Cytochrome b5-like heme/steroid binding domain"/>
    <property type="match status" value="1"/>
</dbReference>
<keyword evidence="11 17" id="KW-1133">Transmembrane helix</keyword>
<feature type="region of interest" description="Disordered" evidence="16">
    <location>
        <begin position="96"/>
        <end position="189"/>
    </location>
</feature>
<evidence type="ECO:0000256" key="6">
    <source>
        <dbReference type="ARBA" id="ARBA00016939"/>
    </source>
</evidence>
<evidence type="ECO:0000256" key="15">
    <source>
        <dbReference type="ARBA" id="ARBA00023136"/>
    </source>
</evidence>
<keyword evidence="14" id="KW-0443">Lipid metabolism</keyword>
<dbReference type="PANTHER" id="PTHR19353:SF30">
    <property type="entry name" value="DELTA 8-(E)-SPHINGOLIPID DESATURASE"/>
    <property type="match status" value="1"/>
</dbReference>
<evidence type="ECO:0000256" key="12">
    <source>
        <dbReference type="ARBA" id="ARBA00023002"/>
    </source>
</evidence>
<accession>A0ABR0E9X0</accession>
<keyword evidence="10" id="KW-0746">Sphingolipid metabolism</keyword>
<feature type="transmembrane region" description="Helical" evidence="17">
    <location>
        <begin position="432"/>
        <end position="451"/>
    </location>
</feature>
<evidence type="ECO:0000256" key="17">
    <source>
        <dbReference type="SAM" id="Phobius"/>
    </source>
</evidence>
<evidence type="ECO:0000256" key="9">
    <source>
        <dbReference type="ARBA" id="ARBA00022723"/>
    </source>
</evidence>
<dbReference type="PIRSF" id="PIRSF015921">
    <property type="entry name" value="FA_sphinglp_des"/>
    <property type="match status" value="1"/>
</dbReference>
<feature type="compositionally biased region" description="Low complexity" evidence="16">
    <location>
        <begin position="156"/>
        <end position="167"/>
    </location>
</feature>
<dbReference type="PROSITE" id="PS50255">
    <property type="entry name" value="CYTOCHROME_B5_2"/>
    <property type="match status" value="1"/>
</dbReference>
<dbReference type="InterPro" id="IPR036400">
    <property type="entry name" value="Cyt_B5-like_heme/steroid_sf"/>
</dbReference>
<evidence type="ECO:0000256" key="4">
    <source>
        <dbReference type="ARBA" id="ARBA00009295"/>
    </source>
</evidence>
<dbReference type="SMART" id="SM01117">
    <property type="entry name" value="Cyt-b5"/>
    <property type="match status" value="1"/>
</dbReference>
<evidence type="ECO:0000256" key="16">
    <source>
        <dbReference type="SAM" id="MobiDB-lite"/>
    </source>
</evidence>
<dbReference type="EMBL" id="JAXOVC010000008">
    <property type="protein sequence ID" value="KAK4498230.1"/>
    <property type="molecule type" value="Genomic_DNA"/>
</dbReference>
<evidence type="ECO:0000256" key="10">
    <source>
        <dbReference type="ARBA" id="ARBA00022919"/>
    </source>
</evidence>
<evidence type="ECO:0000256" key="13">
    <source>
        <dbReference type="ARBA" id="ARBA00023004"/>
    </source>
</evidence>
<dbReference type="Proteomes" id="UP001305779">
    <property type="component" value="Unassembled WGS sequence"/>
</dbReference>
<evidence type="ECO:0000313" key="19">
    <source>
        <dbReference type="EMBL" id="KAK4498230.1"/>
    </source>
</evidence>
<sequence>MSTPQHTSRYRDQVLTRDKIESLIAEGRRIVIVDHVVLKVDAWLPYHPGGDKAILHMVGRDATNEVKAFHAVETQQFMQKYRIGKIEGAWKDFVPPIQDGKFRTEEEQRSGSRGQDEGEVVELDSSSSAEPSPVFEPADRGTSSLRHRRTSEDAASESSATSLDTLAIGEPAVNSKKPAQGEDRTQQELQRDLETFPSLDPATQADIIVKYKALDQKLRAEGYYDCDYWAYGRELTRYVLLGSLAYFFLQKGWYIPSAIFLGLTWHQLVFTVHDAGHMGITHNFHIDSLIGMFIADFIGGLSCCWWKRNHNVHHIVTNSAEHDPDIQHMPFFAISHRFFDSLRSTYYDRIMTFDPAAKFLLKYQHYLYYPILCFGRFNLYVLSWQYILLGQGPRKGPAWWHRYFELAGQIFFWYWFGYLTVYKSIPNGWDRLLFVLISHAVTMPVHAQITLSHFAMSTVDLGVAESFPQRMLRTTMDVDCPEWLDFFHGGLQFQAIHHLFPRMPRHNLRKAQGAVKEFCEDVGIPYAIWTFSKGSEMVIRQLEDVANQARVLSECQRSMTVKDLTAVMLKGGLIGGVPAVVKADILAIDT</sequence>
<keyword evidence="9" id="KW-0479">Metal-binding</keyword>
<evidence type="ECO:0000256" key="5">
    <source>
        <dbReference type="ARBA" id="ARBA00012019"/>
    </source>
</evidence>
<keyword evidence="7" id="KW-0349">Heme</keyword>
<feature type="transmembrane region" description="Helical" evidence="17">
    <location>
        <begin position="366"/>
        <end position="387"/>
    </location>
</feature>
<evidence type="ECO:0000256" key="2">
    <source>
        <dbReference type="ARBA" id="ARBA00004760"/>
    </source>
</evidence>
<feature type="compositionally biased region" description="Basic and acidic residues" evidence="16">
    <location>
        <begin position="179"/>
        <end position="189"/>
    </location>
</feature>
<feature type="compositionally biased region" description="Basic and acidic residues" evidence="16">
    <location>
        <begin position="100"/>
        <end position="116"/>
    </location>
</feature>
<comment type="pathway">
    <text evidence="2">Lipid metabolism; sphingolipid metabolism.</text>
</comment>
<keyword evidence="15 17" id="KW-0472">Membrane</keyword>
<reference evidence="19 20" key="1">
    <citation type="journal article" date="2023" name="G3 (Bethesda)">
        <title>A chromosome-level genome assembly of Zasmidium syzygii isolated from banana leaves.</title>
        <authorList>
            <person name="van Westerhoven A.C."/>
            <person name="Mehrabi R."/>
            <person name="Talebi R."/>
            <person name="Steentjes M.B.F."/>
            <person name="Corcolon B."/>
            <person name="Chong P.A."/>
            <person name="Kema G.H.J."/>
            <person name="Seidl M.F."/>
        </authorList>
    </citation>
    <scope>NUCLEOTIDE SEQUENCE [LARGE SCALE GENOMIC DNA]</scope>
    <source>
        <strain evidence="19 20">P124</strain>
    </source>
</reference>
<evidence type="ECO:0000256" key="7">
    <source>
        <dbReference type="ARBA" id="ARBA00022617"/>
    </source>
</evidence>
<dbReference type="InterPro" id="IPR005804">
    <property type="entry name" value="FA_desaturase_dom"/>
</dbReference>
<comment type="similarity">
    <text evidence="4">Belongs to the fatty acid desaturase type 1 family.</text>
</comment>
<evidence type="ECO:0000313" key="20">
    <source>
        <dbReference type="Proteomes" id="UP001305779"/>
    </source>
</evidence>
<proteinExistence type="inferred from homology"/>
<evidence type="ECO:0000256" key="3">
    <source>
        <dbReference type="ARBA" id="ARBA00004991"/>
    </source>
</evidence>
<comment type="caution">
    <text evidence="19">The sequence shown here is derived from an EMBL/GenBank/DDBJ whole genome shotgun (WGS) entry which is preliminary data.</text>
</comment>
<comment type="pathway">
    <text evidence="3">Sphingolipid metabolism.</text>
</comment>
<dbReference type="InterPro" id="IPR001199">
    <property type="entry name" value="Cyt_B5-like_heme/steroid-bd"/>
</dbReference>
<comment type="subcellular location">
    <subcellularLocation>
        <location evidence="1">Membrane</location>
        <topology evidence="1">Multi-pass membrane protein</topology>
    </subcellularLocation>
</comment>
<evidence type="ECO:0000256" key="1">
    <source>
        <dbReference type="ARBA" id="ARBA00004141"/>
    </source>
</evidence>
<organism evidence="19 20">
    <name type="scientific">Zasmidium cellare</name>
    <name type="common">Wine cellar mold</name>
    <name type="synonym">Racodium cellare</name>
    <dbReference type="NCBI Taxonomy" id="395010"/>
    <lineage>
        <taxon>Eukaryota</taxon>
        <taxon>Fungi</taxon>
        <taxon>Dikarya</taxon>
        <taxon>Ascomycota</taxon>
        <taxon>Pezizomycotina</taxon>
        <taxon>Dothideomycetes</taxon>
        <taxon>Dothideomycetidae</taxon>
        <taxon>Mycosphaerellales</taxon>
        <taxon>Mycosphaerellaceae</taxon>
        <taxon>Zasmidium</taxon>
    </lineage>
</organism>
<evidence type="ECO:0000256" key="8">
    <source>
        <dbReference type="ARBA" id="ARBA00022692"/>
    </source>
</evidence>
<keyword evidence="12" id="KW-0560">Oxidoreductase</keyword>
<evidence type="ECO:0000256" key="14">
    <source>
        <dbReference type="ARBA" id="ARBA00023098"/>
    </source>
</evidence>
<dbReference type="Pfam" id="PF00487">
    <property type="entry name" value="FA_desaturase"/>
    <property type="match status" value="1"/>
</dbReference>
<keyword evidence="13" id="KW-0408">Iron</keyword>
<dbReference type="InterPro" id="IPR012171">
    <property type="entry name" value="Fatty_acid_desaturase"/>
</dbReference>
<gene>
    <name evidence="19" type="ORF">PRZ48_010887</name>
</gene>
<feature type="domain" description="Cytochrome b5 heme-binding" evidence="18">
    <location>
        <begin position="12"/>
        <end position="87"/>
    </location>
</feature>
<dbReference type="Pfam" id="PF00173">
    <property type="entry name" value="Cyt-b5"/>
    <property type="match status" value="1"/>
</dbReference>
<feature type="transmembrane region" description="Helical" evidence="17">
    <location>
        <begin position="399"/>
        <end position="420"/>
    </location>
</feature>
<dbReference type="Gene3D" id="3.10.120.10">
    <property type="entry name" value="Cytochrome b5-like heme/steroid binding domain"/>
    <property type="match status" value="1"/>
</dbReference>
<keyword evidence="8 17" id="KW-0812">Transmembrane</keyword>
<dbReference type="CDD" id="cd03506">
    <property type="entry name" value="Delta6-FADS-like"/>
    <property type="match status" value="1"/>
</dbReference>
<evidence type="ECO:0000256" key="11">
    <source>
        <dbReference type="ARBA" id="ARBA00022989"/>
    </source>
</evidence>
<protein>
    <recommendedName>
        <fullName evidence="6">Delta 8-(E)-sphingolipid desaturase</fullName>
        <ecNumber evidence="5">1.14.19.18</ecNumber>
    </recommendedName>
</protein>
<name>A0ABR0E9X0_ZASCE</name>
<keyword evidence="20" id="KW-1185">Reference proteome</keyword>
<evidence type="ECO:0000259" key="18">
    <source>
        <dbReference type="PROSITE" id="PS50255"/>
    </source>
</evidence>
<dbReference type="EC" id="1.14.19.18" evidence="5"/>
<dbReference type="PANTHER" id="PTHR19353">
    <property type="entry name" value="FATTY ACID DESATURASE 2"/>
    <property type="match status" value="1"/>
</dbReference>